<dbReference type="PANTHER" id="PTHR30222">
    <property type="entry name" value="SPERMIDINE/PUTRESCINE-BINDING PERIPLASMIC PROTEIN"/>
    <property type="match status" value="1"/>
</dbReference>
<dbReference type="InterPro" id="IPR006311">
    <property type="entry name" value="TAT_signal"/>
</dbReference>
<dbReference type="Gene3D" id="3.40.190.10">
    <property type="entry name" value="Periplasmic binding protein-like II"/>
    <property type="match status" value="2"/>
</dbReference>
<dbReference type="PROSITE" id="PS51318">
    <property type="entry name" value="TAT"/>
    <property type="match status" value="1"/>
</dbReference>
<dbReference type="CDD" id="cd13590">
    <property type="entry name" value="PBP2_PotD_PotF_like"/>
    <property type="match status" value="1"/>
</dbReference>
<evidence type="ECO:0000256" key="1">
    <source>
        <dbReference type="ARBA" id="ARBA00022729"/>
    </source>
</evidence>
<keyword evidence="1" id="KW-0732">Signal</keyword>
<dbReference type="Pfam" id="PF13416">
    <property type="entry name" value="SBP_bac_8"/>
    <property type="match status" value="1"/>
</dbReference>
<name>A0A6J6BPC6_9ZZZZ</name>
<protein>
    <submittedName>
        <fullName evidence="2">Unannotated protein</fullName>
    </submittedName>
</protein>
<organism evidence="2">
    <name type="scientific">freshwater metagenome</name>
    <dbReference type="NCBI Taxonomy" id="449393"/>
    <lineage>
        <taxon>unclassified sequences</taxon>
        <taxon>metagenomes</taxon>
        <taxon>ecological metagenomes</taxon>
    </lineage>
</organism>
<dbReference type="PANTHER" id="PTHR30222:SF17">
    <property type="entry name" value="SPERMIDINE_PUTRESCINE-BINDING PERIPLASMIC PROTEIN"/>
    <property type="match status" value="1"/>
</dbReference>
<dbReference type="SUPFAM" id="SSF53850">
    <property type="entry name" value="Periplasmic binding protein-like II"/>
    <property type="match status" value="1"/>
</dbReference>
<accession>A0A6J6BPC6</accession>
<dbReference type="EMBL" id="CAEZSN010000040">
    <property type="protein sequence ID" value="CAB4540507.1"/>
    <property type="molecule type" value="Genomic_DNA"/>
</dbReference>
<evidence type="ECO:0000313" key="2">
    <source>
        <dbReference type="EMBL" id="CAB4540507.1"/>
    </source>
</evidence>
<gene>
    <name evidence="2" type="ORF">UFOPK1433_00475</name>
</gene>
<dbReference type="InterPro" id="IPR006059">
    <property type="entry name" value="SBP"/>
</dbReference>
<proteinExistence type="predicted"/>
<dbReference type="AlphaFoldDB" id="A0A6J6BPC6"/>
<reference evidence="2" key="1">
    <citation type="submission" date="2020-05" db="EMBL/GenBank/DDBJ databases">
        <authorList>
            <person name="Chiriac C."/>
            <person name="Salcher M."/>
            <person name="Ghai R."/>
            <person name="Kavagutti S V."/>
        </authorList>
    </citation>
    <scope>NUCLEOTIDE SEQUENCE</scope>
</reference>
<sequence>MPEQLKSPNAGDSFKKVTATQVTRRALFGGAGALSLAALLAACTPGGGKKTLTPAKDLSSSEKTVIWDNWPYYMDGEDGSFPTLKAFEKLSGIKVTYNINVDDNNTYFAKIKNQLASGTDTGADTACLTDWMVSRLITSGYVQELNYDNMPNVTANLNPAFKTTFGAFDEGRKHSLPWKGIIAAIGYHKANYKALTGKDAPETLEDLWAPELKGRIEVLSEMRDTLGIMMAAAGADIENFTSDDFYAALDLFTEKVSSGHIRSIKGNSYVEDYKNGDAVAGIVWAGDLVGANLELGSDDLGVVLLDTGSTFACDNFVVPMGSAHKANVEAVIDYYFTPEVAAELALAGVFYVTPVVGAREIVIKKNPALANNELIFPSDEIFATKLKQFRPLTPKEDNEFSKAWSKASNGVV</sequence>